<dbReference type="EMBL" id="CP144694">
    <property type="protein sequence ID" value="WVZ04347.1"/>
    <property type="molecule type" value="Genomic_DNA"/>
</dbReference>
<evidence type="ECO:0000256" key="12">
    <source>
        <dbReference type="PROSITE-ProRule" id="PRU00206"/>
    </source>
</evidence>
<proteinExistence type="predicted"/>
<keyword evidence="4" id="KW-0732">Signal</keyword>
<feature type="disulfide bond" evidence="12">
    <location>
        <begin position="115"/>
        <end position="133"/>
    </location>
</feature>
<dbReference type="GO" id="GO:0004674">
    <property type="term" value="F:protein serine/threonine kinase activity"/>
    <property type="evidence" value="ECO:0007669"/>
    <property type="project" value="UniProtKB-KW"/>
</dbReference>
<dbReference type="Proteomes" id="UP001374535">
    <property type="component" value="Chromosome 7"/>
</dbReference>
<dbReference type="PANTHER" id="PTHR47460">
    <property type="entry name" value="SERINE/THREONINE-PROTEIN KINASE-LIKE PROTEIN ACR4"/>
    <property type="match status" value="1"/>
</dbReference>
<keyword evidence="18" id="KW-1185">Reference proteome</keyword>
<dbReference type="PANTHER" id="PTHR47460:SF1">
    <property type="entry name" value="SERINE_THREONINE-PROTEIN KINASE-LIKE PROTEIN ACR4"/>
    <property type="match status" value="1"/>
</dbReference>
<feature type="transmembrane region" description="Helical" evidence="14">
    <location>
        <begin position="170"/>
        <end position="195"/>
    </location>
</feature>
<evidence type="ECO:0000256" key="5">
    <source>
        <dbReference type="ARBA" id="ARBA00022989"/>
    </source>
</evidence>
<evidence type="ECO:0000256" key="10">
    <source>
        <dbReference type="ARBA" id="ARBA00047899"/>
    </source>
</evidence>
<evidence type="ECO:0000256" key="7">
    <source>
        <dbReference type="ARBA" id="ARBA00023157"/>
    </source>
</evidence>
<feature type="domain" description="Protein kinase" evidence="15">
    <location>
        <begin position="252"/>
        <end position="314"/>
    </location>
</feature>
<evidence type="ECO:0000256" key="9">
    <source>
        <dbReference type="ARBA" id="ARBA00023180"/>
    </source>
</evidence>
<dbReference type="Gene3D" id="3.30.200.20">
    <property type="entry name" value="Phosphorylase Kinase, domain 1"/>
    <property type="match status" value="1"/>
</dbReference>
<feature type="domain" description="TNFR-Cys" evidence="16">
    <location>
        <begin position="85"/>
        <end position="133"/>
    </location>
</feature>
<comment type="catalytic activity">
    <reaction evidence="10">
        <text>L-threonyl-[protein] + ATP = O-phospho-L-threonyl-[protein] + ADP + H(+)</text>
        <dbReference type="Rhea" id="RHEA:46608"/>
        <dbReference type="Rhea" id="RHEA-COMP:11060"/>
        <dbReference type="Rhea" id="RHEA-COMP:11605"/>
        <dbReference type="ChEBI" id="CHEBI:15378"/>
        <dbReference type="ChEBI" id="CHEBI:30013"/>
        <dbReference type="ChEBI" id="CHEBI:30616"/>
        <dbReference type="ChEBI" id="CHEBI:61977"/>
        <dbReference type="ChEBI" id="CHEBI:456216"/>
        <dbReference type="EC" id="2.7.11.1"/>
    </reaction>
</comment>
<dbReference type="InterPro" id="IPR011009">
    <property type="entry name" value="Kinase-like_dom_sf"/>
</dbReference>
<dbReference type="AlphaFoldDB" id="A0AAQ3N7I4"/>
<organism evidence="17 18">
    <name type="scientific">Vigna mungo</name>
    <name type="common">Black gram</name>
    <name type="synonym">Phaseolus mungo</name>
    <dbReference type="NCBI Taxonomy" id="3915"/>
    <lineage>
        <taxon>Eukaryota</taxon>
        <taxon>Viridiplantae</taxon>
        <taxon>Streptophyta</taxon>
        <taxon>Embryophyta</taxon>
        <taxon>Tracheophyta</taxon>
        <taxon>Spermatophyta</taxon>
        <taxon>Magnoliopsida</taxon>
        <taxon>eudicotyledons</taxon>
        <taxon>Gunneridae</taxon>
        <taxon>Pentapetalae</taxon>
        <taxon>rosids</taxon>
        <taxon>fabids</taxon>
        <taxon>Fabales</taxon>
        <taxon>Fabaceae</taxon>
        <taxon>Papilionoideae</taxon>
        <taxon>50 kb inversion clade</taxon>
        <taxon>NPAAA clade</taxon>
        <taxon>indigoferoid/millettioid clade</taxon>
        <taxon>Phaseoleae</taxon>
        <taxon>Vigna</taxon>
    </lineage>
</organism>
<dbReference type="InterPro" id="IPR001368">
    <property type="entry name" value="TNFR/NGFR_Cys_rich_reg"/>
</dbReference>
<evidence type="ECO:0000256" key="14">
    <source>
        <dbReference type="SAM" id="Phobius"/>
    </source>
</evidence>
<dbReference type="Gene3D" id="2.130.10.30">
    <property type="entry name" value="Regulator of chromosome condensation 1/beta-lactamase-inhibitor protein II"/>
    <property type="match status" value="1"/>
</dbReference>
<evidence type="ECO:0000256" key="11">
    <source>
        <dbReference type="ARBA" id="ARBA00048679"/>
    </source>
</evidence>
<dbReference type="SUPFAM" id="SSF50985">
    <property type="entry name" value="RCC1/BLIP-II"/>
    <property type="match status" value="1"/>
</dbReference>
<keyword evidence="7 12" id="KW-1015">Disulfide bond</keyword>
<keyword evidence="13" id="KW-0067">ATP-binding</keyword>
<evidence type="ECO:0000256" key="8">
    <source>
        <dbReference type="ARBA" id="ARBA00023170"/>
    </source>
</evidence>
<evidence type="ECO:0000256" key="1">
    <source>
        <dbReference type="ARBA" id="ARBA00004479"/>
    </source>
</evidence>
<accession>A0AAQ3N7I4</accession>
<evidence type="ECO:0000256" key="2">
    <source>
        <dbReference type="ARBA" id="ARBA00012513"/>
    </source>
</evidence>
<feature type="non-terminal residue" evidence="17">
    <location>
        <position position="314"/>
    </location>
</feature>
<evidence type="ECO:0000313" key="18">
    <source>
        <dbReference type="Proteomes" id="UP001374535"/>
    </source>
</evidence>
<evidence type="ECO:0000256" key="3">
    <source>
        <dbReference type="ARBA" id="ARBA00022692"/>
    </source>
</evidence>
<evidence type="ECO:0000256" key="13">
    <source>
        <dbReference type="PROSITE-ProRule" id="PRU10141"/>
    </source>
</evidence>
<evidence type="ECO:0000256" key="4">
    <source>
        <dbReference type="ARBA" id="ARBA00022729"/>
    </source>
</evidence>
<evidence type="ECO:0000259" key="15">
    <source>
        <dbReference type="PROSITE" id="PS50011"/>
    </source>
</evidence>
<dbReference type="EC" id="2.7.11.1" evidence="2"/>
<dbReference type="PROSITE" id="PS50050">
    <property type="entry name" value="TNFR_NGFR_2"/>
    <property type="match status" value="1"/>
</dbReference>
<keyword evidence="13" id="KW-0547">Nucleotide-binding</keyword>
<comment type="subcellular location">
    <subcellularLocation>
        <location evidence="1">Membrane</location>
        <topology evidence="1">Single-pass type I membrane protein</topology>
    </subcellularLocation>
</comment>
<dbReference type="GO" id="GO:0042803">
    <property type="term" value="F:protein homodimerization activity"/>
    <property type="evidence" value="ECO:0007669"/>
    <property type="project" value="UniProtKB-ARBA"/>
</dbReference>
<keyword evidence="5 14" id="KW-1133">Transmembrane helix</keyword>
<dbReference type="InterPro" id="IPR000719">
    <property type="entry name" value="Prot_kinase_dom"/>
</dbReference>
<feature type="repeat" description="TNFR-Cys" evidence="12">
    <location>
        <begin position="85"/>
        <end position="133"/>
    </location>
</feature>
<evidence type="ECO:0000313" key="17">
    <source>
        <dbReference type="EMBL" id="WVZ04347.1"/>
    </source>
</evidence>
<comment type="catalytic activity">
    <reaction evidence="11">
        <text>L-seryl-[protein] + ATP = O-phospho-L-seryl-[protein] + ADP + H(+)</text>
        <dbReference type="Rhea" id="RHEA:17989"/>
        <dbReference type="Rhea" id="RHEA-COMP:9863"/>
        <dbReference type="Rhea" id="RHEA-COMP:11604"/>
        <dbReference type="ChEBI" id="CHEBI:15378"/>
        <dbReference type="ChEBI" id="CHEBI:29999"/>
        <dbReference type="ChEBI" id="CHEBI:30616"/>
        <dbReference type="ChEBI" id="CHEBI:83421"/>
        <dbReference type="ChEBI" id="CHEBI:456216"/>
        <dbReference type="EC" id="2.7.11.1"/>
    </reaction>
</comment>
<dbReference type="GO" id="GO:0005524">
    <property type="term" value="F:ATP binding"/>
    <property type="evidence" value="ECO:0007669"/>
    <property type="project" value="UniProtKB-UniRule"/>
</dbReference>
<dbReference type="InterPro" id="IPR017441">
    <property type="entry name" value="Protein_kinase_ATP_BS"/>
</dbReference>
<keyword evidence="9" id="KW-0325">Glycoprotein</keyword>
<dbReference type="PROSITE" id="PS50011">
    <property type="entry name" value="PROTEIN_KINASE_DOM"/>
    <property type="match status" value="1"/>
</dbReference>
<sequence length="314" mass="34407">MLSVVGGKFHACGIKSYDRGVICWGFIIKRSTPSPRGIKVFEVAAGDYFTCAVLADKYLMPSCWGVDFPTSLPLAVSPGMCQPAPCPPGSYAINQHKGLCKSPDSRVCMRCSGACPPEMYQKSACNLASDRLCEYNCASCSSSQCFTNCSSSYSNASTEKKTEKFWALQLPVVIAEIAFAIFIVSVVSITAILYVRYRLKDCECSKGSKGKKLNGSSSLQNENKVRPDIEELKIRRAQMFTYEELESATCGFKEESIVGKGSFSCVFKGVLKDGTVVAVKRAIVSPNMQKNSKEFHTELDLLSRLNHAHLLNLL</sequence>
<comment type="caution">
    <text evidence="12">Lacks conserved residue(s) required for the propagation of feature annotation.</text>
</comment>
<dbReference type="GO" id="GO:0016020">
    <property type="term" value="C:membrane"/>
    <property type="evidence" value="ECO:0007669"/>
    <property type="project" value="UniProtKB-SubCell"/>
</dbReference>
<gene>
    <name evidence="17" type="ORF">V8G54_025153</name>
</gene>
<reference evidence="17 18" key="1">
    <citation type="journal article" date="2023" name="Life. Sci Alliance">
        <title>Evolutionary insights into 3D genome organization and epigenetic landscape of Vigna mungo.</title>
        <authorList>
            <person name="Junaid A."/>
            <person name="Singh B."/>
            <person name="Bhatia S."/>
        </authorList>
    </citation>
    <scope>NUCLEOTIDE SEQUENCE [LARGE SCALE GENOMIC DNA]</scope>
    <source>
        <strain evidence="17">Urdbean</strain>
    </source>
</reference>
<evidence type="ECO:0000259" key="16">
    <source>
        <dbReference type="PROSITE" id="PS50050"/>
    </source>
</evidence>
<protein>
    <recommendedName>
        <fullName evidence="2">non-specific serine/threonine protein kinase</fullName>
        <ecNumber evidence="2">2.7.11.1</ecNumber>
    </recommendedName>
</protein>
<dbReference type="SUPFAM" id="SSF56112">
    <property type="entry name" value="Protein kinase-like (PK-like)"/>
    <property type="match status" value="1"/>
</dbReference>
<evidence type="ECO:0000256" key="6">
    <source>
        <dbReference type="ARBA" id="ARBA00023136"/>
    </source>
</evidence>
<keyword evidence="8" id="KW-0675">Receptor</keyword>
<keyword evidence="6 14" id="KW-0472">Membrane</keyword>
<feature type="binding site" evidence="13">
    <location>
        <position position="280"/>
    </location>
    <ligand>
        <name>ATP</name>
        <dbReference type="ChEBI" id="CHEBI:30616"/>
    </ligand>
</feature>
<dbReference type="PROSITE" id="PS00107">
    <property type="entry name" value="PROTEIN_KINASE_ATP"/>
    <property type="match status" value="1"/>
</dbReference>
<name>A0AAQ3N7I4_VIGMU</name>
<dbReference type="InterPro" id="IPR001245">
    <property type="entry name" value="Ser-Thr/Tyr_kinase_cat_dom"/>
</dbReference>
<dbReference type="Pfam" id="PF07714">
    <property type="entry name" value="PK_Tyr_Ser-Thr"/>
    <property type="match status" value="1"/>
</dbReference>
<dbReference type="InterPro" id="IPR009091">
    <property type="entry name" value="RCC1/BLIP-II"/>
</dbReference>
<keyword evidence="3 14" id="KW-0812">Transmembrane</keyword>